<dbReference type="Proteomes" id="UP000482209">
    <property type="component" value="Unassembled WGS sequence"/>
</dbReference>
<accession>A0A6L5XX44</accession>
<dbReference type="EMBL" id="VUMT01000001">
    <property type="protein sequence ID" value="MSS62563.1"/>
    <property type="molecule type" value="Genomic_DNA"/>
</dbReference>
<evidence type="ECO:0000313" key="2">
    <source>
        <dbReference type="Proteomes" id="UP000482209"/>
    </source>
</evidence>
<protein>
    <submittedName>
        <fullName evidence="1">Uncharacterized protein</fullName>
    </submittedName>
</protein>
<keyword evidence="2" id="KW-1185">Reference proteome</keyword>
<evidence type="ECO:0000313" key="1">
    <source>
        <dbReference type="EMBL" id="MSS62563.1"/>
    </source>
</evidence>
<name>A0A6L5XX44_9FIRM</name>
<gene>
    <name evidence="1" type="ORF">FYJ58_01465</name>
</gene>
<dbReference type="AlphaFoldDB" id="A0A6L5XX44"/>
<sequence>MNESSFSLLSQDEIDTLVRFLSEKRVSSDVLSQDSIDKLIRLIKHNDINRVALDSIGLPIEPAFDILKELHIREDSSEVCELLFEVNENTQYVTLIAKNTQTGTQYEIEPSTLDRLELLDGTSAWGYSIPPILFDKIARIFSLKYSRKTYDAICSLYAVKNFGTKEHKLPSIYYPTSNQILDNLL</sequence>
<proteinExistence type="predicted"/>
<reference evidence="1 2" key="1">
    <citation type="submission" date="2019-08" db="EMBL/GenBank/DDBJ databases">
        <title>In-depth cultivation of the pig gut microbiome towards novel bacterial diversity and tailored functional studies.</title>
        <authorList>
            <person name="Wylensek D."/>
            <person name="Hitch T.C.A."/>
            <person name="Clavel T."/>
        </authorList>
    </citation>
    <scope>NUCLEOTIDE SEQUENCE [LARGE SCALE GENOMIC DNA]</scope>
    <source>
        <strain evidence="1 2">WCA-693-APC-MOT-I</strain>
    </source>
</reference>
<comment type="caution">
    <text evidence="1">The sequence shown here is derived from an EMBL/GenBank/DDBJ whole genome shotgun (WGS) entry which is preliminary data.</text>
</comment>
<organism evidence="1 2">
    <name type="scientific">Velocimicrobium porci</name>
    <dbReference type="NCBI Taxonomy" id="2606634"/>
    <lineage>
        <taxon>Bacteria</taxon>
        <taxon>Bacillati</taxon>
        <taxon>Bacillota</taxon>
        <taxon>Clostridia</taxon>
        <taxon>Lachnospirales</taxon>
        <taxon>Lachnospiraceae</taxon>
        <taxon>Velocimicrobium</taxon>
    </lineage>
</organism>
<dbReference type="RefSeq" id="WP_154516171.1">
    <property type="nucleotide sequence ID" value="NZ_VUMT01000001.1"/>
</dbReference>